<accession>G2I4M8</accession>
<dbReference type="SUPFAM" id="SSF54534">
    <property type="entry name" value="FKBP-like"/>
    <property type="match status" value="1"/>
</dbReference>
<dbReference type="KEGG" id="gxy:GLX_06630"/>
<dbReference type="Pfam" id="PF00254">
    <property type="entry name" value="FKBP_C"/>
    <property type="match status" value="1"/>
</dbReference>
<dbReference type="eggNOG" id="COG0545">
    <property type="taxonomic scope" value="Bacteria"/>
</dbReference>
<dbReference type="Proteomes" id="UP000009044">
    <property type="component" value="Chromosome"/>
</dbReference>
<name>G2I4M8_KOMMN</name>
<dbReference type="AlphaFoldDB" id="G2I4M8"/>
<evidence type="ECO:0000256" key="6">
    <source>
        <dbReference type="RuleBase" id="RU003915"/>
    </source>
</evidence>
<gene>
    <name evidence="8" type="ordered locus">GLX_06630</name>
</gene>
<dbReference type="EC" id="5.2.1.8" evidence="6"/>
<feature type="domain" description="PPIase FKBP-type" evidence="7">
    <location>
        <begin position="86"/>
        <end position="173"/>
    </location>
</feature>
<dbReference type="PANTHER" id="PTHR43811">
    <property type="entry name" value="FKBP-TYPE PEPTIDYL-PROLYL CIS-TRANS ISOMERASE FKPA"/>
    <property type="match status" value="1"/>
</dbReference>
<dbReference type="InterPro" id="IPR001179">
    <property type="entry name" value="PPIase_FKBP_dom"/>
</dbReference>
<dbReference type="InterPro" id="IPR046357">
    <property type="entry name" value="PPIase_dom_sf"/>
</dbReference>
<evidence type="ECO:0000313" key="9">
    <source>
        <dbReference type="Proteomes" id="UP000009044"/>
    </source>
</evidence>
<comment type="catalytic activity">
    <reaction evidence="1 5 6">
        <text>[protein]-peptidylproline (omega=180) = [protein]-peptidylproline (omega=0)</text>
        <dbReference type="Rhea" id="RHEA:16237"/>
        <dbReference type="Rhea" id="RHEA-COMP:10747"/>
        <dbReference type="Rhea" id="RHEA-COMP:10748"/>
        <dbReference type="ChEBI" id="CHEBI:83833"/>
        <dbReference type="ChEBI" id="CHEBI:83834"/>
        <dbReference type="EC" id="5.2.1.8"/>
    </reaction>
</comment>
<sequence length="177" mass="19179">MPLHALPTICRGVMKRFSRVIPLLAAVAVALPLAACGGNKDDQPELTPAQFMDNVRKQPGVQTLPDGLAYKVLKSGPKDGAQPTINDSVMVIYEGRLPDGGIFDSSEQHGHGAYMQMPLEMVIKGWQEALPKMHVGDTWMLYVPPELGYGHKSMGIIQPDSPLIFKIQLLGVSPSGH</sequence>
<dbReference type="PANTHER" id="PTHR43811:SF19">
    <property type="entry name" value="39 KDA FK506-BINDING NUCLEAR PROTEIN"/>
    <property type="match status" value="1"/>
</dbReference>
<keyword evidence="3 5" id="KW-0697">Rotamase</keyword>
<dbReference type="GO" id="GO:0003755">
    <property type="term" value="F:peptidyl-prolyl cis-trans isomerase activity"/>
    <property type="evidence" value="ECO:0007669"/>
    <property type="project" value="UniProtKB-UniRule"/>
</dbReference>
<dbReference type="Gene3D" id="3.10.50.40">
    <property type="match status" value="1"/>
</dbReference>
<evidence type="ECO:0000256" key="3">
    <source>
        <dbReference type="ARBA" id="ARBA00023110"/>
    </source>
</evidence>
<keyword evidence="4 5" id="KW-0413">Isomerase</keyword>
<evidence type="ECO:0000256" key="5">
    <source>
        <dbReference type="PROSITE-ProRule" id="PRU00277"/>
    </source>
</evidence>
<dbReference type="HOGENOM" id="CLU_013615_7_3_5"/>
<proteinExistence type="inferred from homology"/>
<evidence type="ECO:0000256" key="1">
    <source>
        <dbReference type="ARBA" id="ARBA00000971"/>
    </source>
</evidence>
<evidence type="ECO:0000256" key="4">
    <source>
        <dbReference type="ARBA" id="ARBA00023235"/>
    </source>
</evidence>
<dbReference type="STRING" id="634177.GLX_06630"/>
<dbReference type="PATRIC" id="fig|634177.7.peg.777"/>
<protein>
    <recommendedName>
        <fullName evidence="6">Peptidyl-prolyl cis-trans isomerase</fullName>
        <ecNumber evidence="6">5.2.1.8</ecNumber>
    </recommendedName>
</protein>
<reference evidence="9" key="1">
    <citation type="journal article" date="2011" name="J. Bacteriol.">
        <title>Complete genome sequence of NBRC 3288, a unique cellulose-nonproducing strain of Gluconacetobacter xylinus isolated from vinegar.</title>
        <authorList>
            <person name="Ogino H."/>
            <person name="Azuma Y."/>
            <person name="Hosoyama A."/>
            <person name="Nakazawa H."/>
            <person name="Matsutani M."/>
            <person name="Hasegawa A."/>
            <person name="Otsuyama K."/>
            <person name="Matsushita K."/>
            <person name="Fujita N."/>
            <person name="Shirai M."/>
        </authorList>
    </citation>
    <scope>NUCLEOTIDE SEQUENCE [LARGE SCALE GENOMIC DNA]</scope>
    <source>
        <strain evidence="9">NBRC 3288 / BCRC 11682 / LMG 1693</strain>
    </source>
</reference>
<comment type="similarity">
    <text evidence="2 6">Belongs to the FKBP-type PPIase family.</text>
</comment>
<dbReference type="EMBL" id="AP012159">
    <property type="protein sequence ID" value="BAK83075.1"/>
    <property type="molecule type" value="Genomic_DNA"/>
</dbReference>
<evidence type="ECO:0000259" key="7">
    <source>
        <dbReference type="PROSITE" id="PS50059"/>
    </source>
</evidence>
<evidence type="ECO:0000256" key="2">
    <source>
        <dbReference type="ARBA" id="ARBA00006577"/>
    </source>
</evidence>
<dbReference type="PROSITE" id="PS50059">
    <property type="entry name" value="FKBP_PPIASE"/>
    <property type="match status" value="1"/>
</dbReference>
<evidence type="ECO:0000313" key="8">
    <source>
        <dbReference type="EMBL" id="BAK83075.1"/>
    </source>
</evidence>
<organism evidence="8 9">
    <name type="scientific">Komagataeibacter medellinensis (strain NBRC 3288 / BCRC 11682 / LMG 1693 / Kondo 51)</name>
    <name type="common">Gluconacetobacter medellinensis</name>
    <dbReference type="NCBI Taxonomy" id="634177"/>
    <lineage>
        <taxon>Bacteria</taxon>
        <taxon>Pseudomonadati</taxon>
        <taxon>Pseudomonadota</taxon>
        <taxon>Alphaproteobacteria</taxon>
        <taxon>Acetobacterales</taxon>
        <taxon>Acetobacteraceae</taxon>
        <taxon>Komagataeibacter</taxon>
    </lineage>
</organism>